<dbReference type="GO" id="GO:0006412">
    <property type="term" value="P:translation"/>
    <property type="evidence" value="ECO:0007669"/>
    <property type="project" value="UniProtKB-UniRule"/>
</dbReference>
<reference evidence="9 10" key="1">
    <citation type="journal article" date="2017" name="BMC Genomics">
        <title>Comparative genomic and phylogenomic analyses of the Bifidobacteriaceae family.</title>
        <authorList>
            <person name="Lugli G.A."/>
            <person name="Milani C."/>
            <person name="Turroni F."/>
            <person name="Duranti S."/>
            <person name="Mancabelli L."/>
            <person name="Mangifesta M."/>
            <person name="Ferrario C."/>
            <person name="Modesto M."/>
            <person name="Mattarelli P."/>
            <person name="Jiri K."/>
            <person name="van Sinderen D."/>
            <person name="Ventura M."/>
        </authorList>
    </citation>
    <scope>NUCLEOTIDE SEQUENCE [LARGE SCALE GENOMIC DNA]</scope>
    <source>
        <strain evidence="9 10">DSM 100196</strain>
    </source>
</reference>
<evidence type="ECO:0000256" key="2">
    <source>
        <dbReference type="ARBA" id="ARBA00022730"/>
    </source>
</evidence>
<protein>
    <recommendedName>
        <fullName evidence="6">Small ribosomal subunit protein uS17</fullName>
    </recommendedName>
</protein>
<dbReference type="InterPro" id="IPR019979">
    <property type="entry name" value="Ribosomal_uS17_CS"/>
</dbReference>
<keyword evidence="10" id="KW-1185">Reference proteome</keyword>
<dbReference type="EMBL" id="MWWW01000002">
    <property type="protein sequence ID" value="OZG61682.1"/>
    <property type="molecule type" value="Genomic_DNA"/>
</dbReference>
<dbReference type="PANTHER" id="PTHR10744:SF1">
    <property type="entry name" value="SMALL RIBOSOMAL SUBUNIT PROTEIN US17M"/>
    <property type="match status" value="1"/>
</dbReference>
<evidence type="ECO:0000313" key="10">
    <source>
        <dbReference type="Proteomes" id="UP000216871"/>
    </source>
</evidence>
<dbReference type="Pfam" id="PF00366">
    <property type="entry name" value="Ribosomal_S17"/>
    <property type="match status" value="1"/>
</dbReference>
<dbReference type="InterPro" id="IPR012340">
    <property type="entry name" value="NA-bd_OB-fold"/>
</dbReference>
<dbReference type="GO" id="GO:0019843">
    <property type="term" value="F:rRNA binding"/>
    <property type="evidence" value="ECO:0007669"/>
    <property type="project" value="UniProtKB-UniRule"/>
</dbReference>
<dbReference type="NCBIfam" id="TIGR03635">
    <property type="entry name" value="uS17_bact"/>
    <property type="match status" value="1"/>
</dbReference>
<dbReference type="EMBL" id="RZUH01000003">
    <property type="protein sequence ID" value="KAA8828410.1"/>
    <property type="molecule type" value="Genomic_DNA"/>
</dbReference>
<evidence type="ECO:0000256" key="3">
    <source>
        <dbReference type="ARBA" id="ARBA00022884"/>
    </source>
</evidence>
<comment type="caution">
    <text evidence="9">The sequence shown here is derived from an EMBL/GenBank/DDBJ whole genome shotgun (WGS) entry which is preliminary data.</text>
</comment>
<keyword evidence="2 6" id="KW-0699">rRNA-binding</keyword>
<gene>
    <name evidence="6" type="primary">rpsQ</name>
    <name evidence="9" type="ORF">BMYO_0196</name>
    <name evidence="8" type="ORF">EMO91_04415</name>
</gene>
<sequence length="86" mass="10087">MAEERNFRKVRRGYVVSEAMDKTITVELEKRATHPLYGKVVRTTKKVKAHDEHNEAHVGDLVSIMETRPLSKTKRWRLESIIERAK</sequence>
<dbReference type="RefSeq" id="WP_094666732.1">
    <property type="nucleotide sequence ID" value="NZ_MWWW01000002.1"/>
</dbReference>
<dbReference type="HAMAP" id="MF_01345_B">
    <property type="entry name" value="Ribosomal_uS17_B"/>
    <property type="match status" value="1"/>
</dbReference>
<dbReference type="GO" id="GO:0003735">
    <property type="term" value="F:structural constituent of ribosome"/>
    <property type="evidence" value="ECO:0007669"/>
    <property type="project" value="UniProtKB-UniRule"/>
</dbReference>
<dbReference type="GO" id="GO:0022627">
    <property type="term" value="C:cytosolic small ribosomal subunit"/>
    <property type="evidence" value="ECO:0007669"/>
    <property type="project" value="UniProtKB-UniRule"/>
</dbReference>
<dbReference type="PANTHER" id="PTHR10744">
    <property type="entry name" value="40S RIBOSOMAL PROTEIN S11 FAMILY MEMBER"/>
    <property type="match status" value="1"/>
</dbReference>
<dbReference type="InterPro" id="IPR019984">
    <property type="entry name" value="Ribosomal_uS17_bact/chlr"/>
</dbReference>
<reference evidence="8 11" key="2">
    <citation type="journal article" date="2019" name="Syst. Appl. Microbiol.">
        <title>Characterization of Bifidobacterium species in feaces of the Egyptian fruit bat: Description of B. vespertilionis sp. nov. and B. rousetti sp. nov.</title>
        <authorList>
            <person name="Modesto M."/>
            <person name="Satti M."/>
            <person name="Watanabe K."/>
            <person name="Puglisi E."/>
            <person name="Morelli L."/>
            <person name="Huang C.-H."/>
            <person name="Liou J.-S."/>
            <person name="Miyashita M."/>
            <person name="Tamura T."/>
            <person name="Saito S."/>
            <person name="Mori K."/>
            <person name="Huang L."/>
            <person name="Sciavilla P."/>
            <person name="Sandri C."/>
            <person name="Spiezio C."/>
            <person name="Vitali F."/>
            <person name="Cavalieri D."/>
            <person name="Perpetuini G."/>
            <person name="Tofalo R."/>
            <person name="Bonetti A."/>
            <person name="Arita M."/>
            <person name="Mattarelli P."/>
        </authorList>
    </citation>
    <scope>NUCLEOTIDE SEQUENCE [LARGE SCALE GENOMIC DNA]</scope>
    <source>
        <strain evidence="8 11">RST17</strain>
    </source>
</reference>
<evidence type="ECO:0000256" key="5">
    <source>
        <dbReference type="ARBA" id="ARBA00023274"/>
    </source>
</evidence>
<dbReference type="Proteomes" id="UP000216871">
    <property type="component" value="Unassembled WGS sequence"/>
</dbReference>
<dbReference type="InterPro" id="IPR000266">
    <property type="entry name" value="Ribosomal_uS17"/>
</dbReference>
<keyword evidence="4 6" id="KW-0689">Ribosomal protein</keyword>
<keyword evidence="3 6" id="KW-0694">RNA-binding</keyword>
<keyword evidence="5 6" id="KW-0687">Ribonucleoprotein</keyword>
<evidence type="ECO:0000256" key="4">
    <source>
        <dbReference type="ARBA" id="ARBA00022980"/>
    </source>
</evidence>
<dbReference type="SUPFAM" id="SSF50249">
    <property type="entry name" value="Nucleic acid-binding proteins"/>
    <property type="match status" value="1"/>
</dbReference>
<dbReference type="Gene3D" id="2.40.50.140">
    <property type="entry name" value="Nucleic acid-binding proteins"/>
    <property type="match status" value="1"/>
</dbReference>
<evidence type="ECO:0000313" key="11">
    <source>
        <dbReference type="Proteomes" id="UP000410049"/>
    </source>
</evidence>
<proteinExistence type="inferred from homology"/>
<comment type="similarity">
    <text evidence="1 6 7">Belongs to the universal ribosomal protein uS17 family.</text>
</comment>
<evidence type="ECO:0000256" key="6">
    <source>
        <dbReference type="HAMAP-Rule" id="MF_01345"/>
    </source>
</evidence>
<dbReference type="OrthoDB" id="9811714at2"/>
<evidence type="ECO:0000313" key="8">
    <source>
        <dbReference type="EMBL" id="KAA8828410.1"/>
    </source>
</evidence>
<dbReference type="CDD" id="cd00364">
    <property type="entry name" value="Ribosomal_uS17"/>
    <property type="match status" value="1"/>
</dbReference>
<accession>A0A261FR66</accession>
<evidence type="ECO:0000313" key="9">
    <source>
        <dbReference type="EMBL" id="OZG61682.1"/>
    </source>
</evidence>
<dbReference type="PRINTS" id="PR00973">
    <property type="entry name" value="RIBOSOMALS17"/>
</dbReference>
<name>A0A261FR66_9BIFI</name>
<dbReference type="NCBIfam" id="NF004123">
    <property type="entry name" value="PRK05610.1"/>
    <property type="match status" value="1"/>
</dbReference>
<comment type="subunit">
    <text evidence="6">Part of the 30S ribosomal subunit.</text>
</comment>
<comment type="function">
    <text evidence="6">One of the primary rRNA binding proteins, it binds specifically to the 5'-end of 16S ribosomal RNA.</text>
</comment>
<dbReference type="AlphaFoldDB" id="A0A261FR66"/>
<dbReference type="PROSITE" id="PS00056">
    <property type="entry name" value="RIBOSOMAL_S17"/>
    <property type="match status" value="1"/>
</dbReference>
<organism evidence="9 10">
    <name type="scientific">Bifidobacterium myosotis</name>
    <dbReference type="NCBI Taxonomy" id="1630166"/>
    <lineage>
        <taxon>Bacteria</taxon>
        <taxon>Bacillati</taxon>
        <taxon>Actinomycetota</taxon>
        <taxon>Actinomycetes</taxon>
        <taxon>Bifidobacteriales</taxon>
        <taxon>Bifidobacteriaceae</taxon>
        <taxon>Bifidobacterium</taxon>
    </lineage>
</organism>
<evidence type="ECO:0000256" key="1">
    <source>
        <dbReference type="ARBA" id="ARBA00010254"/>
    </source>
</evidence>
<evidence type="ECO:0000256" key="7">
    <source>
        <dbReference type="RuleBase" id="RU003872"/>
    </source>
</evidence>
<dbReference type="Proteomes" id="UP000410049">
    <property type="component" value="Unassembled WGS sequence"/>
</dbReference>